<comment type="caution">
    <text evidence="4">The sequence shown here is derived from an EMBL/GenBank/DDBJ whole genome shotgun (WGS) entry which is preliminary data.</text>
</comment>
<proteinExistence type="predicted"/>
<dbReference type="EMBL" id="LSQZ01000080">
    <property type="protein sequence ID" value="KXI11189.1"/>
    <property type="molecule type" value="Genomic_DNA"/>
</dbReference>
<dbReference type="GO" id="GO:0008745">
    <property type="term" value="F:N-acetylmuramoyl-L-alanine amidase activity"/>
    <property type="evidence" value="ECO:0007669"/>
    <property type="project" value="InterPro"/>
</dbReference>
<evidence type="ECO:0000313" key="4">
    <source>
        <dbReference type="EMBL" id="KXI11189.1"/>
    </source>
</evidence>
<reference evidence="4 5" key="1">
    <citation type="submission" date="2016-02" db="EMBL/GenBank/DDBJ databases">
        <authorList>
            <person name="Wen L."/>
            <person name="He K."/>
            <person name="Yang H."/>
        </authorList>
    </citation>
    <scope>NUCLEOTIDE SEQUENCE [LARGE SCALE GENOMIC DNA]</scope>
    <source>
        <strain evidence="4 5">MJR8628A</strain>
    </source>
</reference>
<feature type="non-terminal residue" evidence="4">
    <location>
        <position position="343"/>
    </location>
</feature>
<accession>A0A135YP40</accession>
<dbReference type="CDD" id="cd06583">
    <property type="entry name" value="PGRP"/>
    <property type="match status" value="1"/>
</dbReference>
<dbReference type="PRINTS" id="PR01002">
    <property type="entry name" value="FLGFLGJ"/>
</dbReference>
<feature type="domain" description="N-acetylmuramoyl-L-alanine amidase" evidence="3">
    <location>
        <begin position="184"/>
        <end position="314"/>
    </location>
</feature>
<dbReference type="Proteomes" id="UP000070326">
    <property type="component" value="Unassembled WGS sequence"/>
</dbReference>
<evidence type="ECO:0000259" key="2">
    <source>
        <dbReference type="SMART" id="SM00047"/>
    </source>
</evidence>
<protein>
    <submittedName>
        <fullName evidence="4">Mannosyl-glycoprotein endo-beta-N-acetylglucosaminidase</fullName>
    </submittedName>
</protein>
<dbReference type="PANTHER" id="PTHR33308:SF9">
    <property type="entry name" value="PEPTIDOGLYCAN HYDROLASE FLGJ"/>
    <property type="match status" value="1"/>
</dbReference>
<dbReference type="SMART" id="SM00644">
    <property type="entry name" value="Ami_2"/>
    <property type="match status" value="1"/>
</dbReference>
<dbReference type="AlphaFoldDB" id="A0A135YP40"/>
<evidence type="ECO:0000259" key="3">
    <source>
        <dbReference type="SMART" id="SM00644"/>
    </source>
</evidence>
<dbReference type="Gene3D" id="4.10.80.30">
    <property type="entry name" value="DNA polymerase, domain 6"/>
    <property type="match status" value="1"/>
</dbReference>
<dbReference type="InterPro" id="IPR002901">
    <property type="entry name" value="MGlyc_endo_b_GlcNAc-like_dom"/>
</dbReference>
<dbReference type="InterPro" id="IPR051056">
    <property type="entry name" value="Glycosyl_Hydrolase_73"/>
</dbReference>
<dbReference type="Gene3D" id="1.10.530.10">
    <property type="match status" value="1"/>
</dbReference>
<evidence type="ECO:0000256" key="1">
    <source>
        <dbReference type="ARBA" id="ARBA00022801"/>
    </source>
</evidence>
<dbReference type="GO" id="GO:0004040">
    <property type="term" value="F:amidase activity"/>
    <property type="evidence" value="ECO:0007669"/>
    <property type="project" value="InterPro"/>
</dbReference>
<dbReference type="PANTHER" id="PTHR33308">
    <property type="entry name" value="PEPTIDOGLYCAN HYDROLASE FLGJ"/>
    <property type="match status" value="1"/>
</dbReference>
<gene>
    <name evidence="4" type="ORF">HMPREF3195_01461</name>
</gene>
<dbReference type="InterPro" id="IPR036505">
    <property type="entry name" value="Amidase/PGRP_sf"/>
</dbReference>
<dbReference type="RefSeq" id="WP_196490837.1">
    <property type="nucleotide sequence ID" value="NZ_KQ961836.1"/>
</dbReference>
<dbReference type="GO" id="GO:0009253">
    <property type="term" value="P:peptidoglycan catabolic process"/>
    <property type="evidence" value="ECO:0007669"/>
    <property type="project" value="InterPro"/>
</dbReference>
<dbReference type="SMART" id="SM00047">
    <property type="entry name" value="LYZ2"/>
    <property type="match status" value="1"/>
</dbReference>
<sequence>MTEQEIFIDKVKDGAIAGWHEGKILPSVTIAQACLESGWGTSELATKANNLFGIKAKQDWKGESYTVRTAEYDKNNKKFYINAPFRKYRNWQASLVDHAKFFHEGWREGHYTSHGVIGQIAYKKACKGLQSAGYATSQAYAGQLIGLIEMYKLDKYDSVAKNTESEANNMTVFKYRQITNSKQMGRRRSKSDIKFIVVHWTSNESETATAMNHREYLQHATRYGSAHYFVDEKEIVQAIGDTTEAWSVGDNQGYGTALNGCTNYNSISVEMCVNNGYSSKMLFNTIELVKELLRLYPNARVCRHWDVSRKECPYGYHGSNNPKWNSFLEEIKKPRRLILDLSK</sequence>
<dbReference type="Pfam" id="PF01832">
    <property type="entry name" value="Glucosaminidase"/>
    <property type="match status" value="1"/>
</dbReference>
<keyword evidence="1" id="KW-0378">Hydrolase</keyword>
<dbReference type="SUPFAM" id="SSF55846">
    <property type="entry name" value="N-acetylmuramoyl-L-alanine amidase-like"/>
    <property type="match status" value="1"/>
</dbReference>
<feature type="domain" description="Mannosyl-glycoprotein endo-beta-N-acetylglucosamidase-like" evidence="2">
    <location>
        <begin position="2"/>
        <end position="157"/>
    </location>
</feature>
<dbReference type="Pfam" id="PF01510">
    <property type="entry name" value="Amidase_2"/>
    <property type="match status" value="1"/>
</dbReference>
<dbReference type="Gene3D" id="3.40.80.10">
    <property type="entry name" value="Peptidoglycan recognition protein-like"/>
    <property type="match status" value="1"/>
</dbReference>
<dbReference type="STRING" id="1261.HMPREF3195_01461"/>
<organism evidence="4 5">
    <name type="scientific">Peptostreptococcus anaerobius</name>
    <dbReference type="NCBI Taxonomy" id="1261"/>
    <lineage>
        <taxon>Bacteria</taxon>
        <taxon>Bacillati</taxon>
        <taxon>Bacillota</taxon>
        <taxon>Clostridia</taxon>
        <taxon>Peptostreptococcales</taxon>
        <taxon>Peptostreptococcaceae</taxon>
        <taxon>Peptostreptococcus</taxon>
    </lineage>
</organism>
<name>A0A135YP40_9FIRM</name>
<evidence type="ECO:0000313" key="5">
    <source>
        <dbReference type="Proteomes" id="UP000070326"/>
    </source>
</evidence>
<dbReference type="InterPro" id="IPR002502">
    <property type="entry name" value="Amidase_domain"/>
</dbReference>